<dbReference type="Gene3D" id="1.20.120.1780">
    <property type="entry name" value="UbiA prenyltransferase"/>
    <property type="match status" value="1"/>
</dbReference>
<keyword evidence="8" id="KW-1185">Reference proteome</keyword>
<proteinExistence type="predicted"/>
<sequence length="288" mass="32598">MTMQAQPRQKRSFIFNYLKLVRGLNLFMVALTQYLTAIFLIGDPDGWLQVLTNKGFFLLVSSTVMITGAGYLINDYYDVKIDLVNKPGRVIVGKNLKRRWVIVGHTFLNLASIAIGFYLSITIGIINFMAAFLLWLYSNRLKRHPFIGNFVVAVLTGTTLFLVSEYYGEKQYLILCYAIFAGFITLIREIIKDLEDMKGDERYGCKTLPIVLGVSKTKNIIYGIAAIFLTTVFLMISHISMILPITLSVALIFLIFGVIKADTIKAYNRLSNLCKLIMLLGVISMIWI</sequence>
<evidence type="ECO:0000256" key="3">
    <source>
        <dbReference type="ARBA" id="ARBA00022692"/>
    </source>
</evidence>
<feature type="transmembrane region" description="Helical" evidence="6">
    <location>
        <begin position="20"/>
        <end position="42"/>
    </location>
</feature>
<evidence type="ECO:0000256" key="5">
    <source>
        <dbReference type="ARBA" id="ARBA00023136"/>
    </source>
</evidence>
<evidence type="ECO:0000256" key="2">
    <source>
        <dbReference type="ARBA" id="ARBA00022475"/>
    </source>
</evidence>
<dbReference type="Proteomes" id="UP000095552">
    <property type="component" value="Unassembled WGS sequence"/>
</dbReference>
<gene>
    <name evidence="7" type="ORF">BFP71_03850</name>
</gene>
<dbReference type="Pfam" id="PF01040">
    <property type="entry name" value="UbiA"/>
    <property type="match status" value="1"/>
</dbReference>
<feature type="transmembrane region" description="Helical" evidence="6">
    <location>
        <begin position="172"/>
        <end position="191"/>
    </location>
</feature>
<evidence type="ECO:0000256" key="1">
    <source>
        <dbReference type="ARBA" id="ARBA00004141"/>
    </source>
</evidence>
<dbReference type="GO" id="GO:0016020">
    <property type="term" value="C:membrane"/>
    <property type="evidence" value="ECO:0007669"/>
    <property type="project" value="UniProtKB-SubCell"/>
</dbReference>
<dbReference type="AlphaFoldDB" id="A0A1E5T5Z1"/>
<evidence type="ECO:0008006" key="9">
    <source>
        <dbReference type="Google" id="ProtNLM"/>
    </source>
</evidence>
<feature type="transmembrane region" description="Helical" evidence="6">
    <location>
        <begin position="266"/>
        <end position="287"/>
    </location>
</feature>
<keyword evidence="3 6" id="KW-0812">Transmembrane</keyword>
<reference evidence="7 8" key="1">
    <citation type="submission" date="2016-08" db="EMBL/GenBank/DDBJ databases">
        <title>Draft genome of Fabibacter sp. strain SK-8.</title>
        <authorList>
            <person name="Wong S.-K."/>
            <person name="Hamasaki K."/>
            <person name="Yoshizawa S."/>
        </authorList>
    </citation>
    <scope>NUCLEOTIDE SEQUENCE [LARGE SCALE GENOMIC DNA]</scope>
    <source>
        <strain evidence="7 8">SK-8</strain>
    </source>
</reference>
<dbReference type="CDD" id="cd13961">
    <property type="entry name" value="PT_UbiA_DGGGPS"/>
    <property type="match status" value="1"/>
</dbReference>
<dbReference type="GO" id="GO:0016765">
    <property type="term" value="F:transferase activity, transferring alkyl or aryl (other than methyl) groups"/>
    <property type="evidence" value="ECO:0007669"/>
    <property type="project" value="InterPro"/>
</dbReference>
<evidence type="ECO:0000256" key="4">
    <source>
        <dbReference type="ARBA" id="ARBA00022989"/>
    </source>
</evidence>
<feature type="transmembrane region" description="Helical" evidence="6">
    <location>
        <begin position="107"/>
        <end position="134"/>
    </location>
</feature>
<dbReference type="STRING" id="1563681.BFP71_03850"/>
<keyword evidence="4 6" id="KW-1133">Transmembrane helix</keyword>
<keyword evidence="5 6" id="KW-0472">Membrane</keyword>
<dbReference type="InterPro" id="IPR044878">
    <property type="entry name" value="UbiA_sf"/>
</dbReference>
<dbReference type="NCBIfam" id="NF009513">
    <property type="entry name" value="PRK12872.1-3"/>
    <property type="match status" value="1"/>
</dbReference>
<dbReference type="EMBL" id="MDGQ01000003">
    <property type="protein sequence ID" value="OEK06801.1"/>
    <property type="molecule type" value="Genomic_DNA"/>
</dbReference>
<organism evidence="7 8">
    <name type="scientific">Roseivirga misakiensis</name>
    <dbReference type="NCBI Taxonomy" id="1563681"/>
    <lineage>
        <taxon>Bacteria</taxon>
        <taxon>Pseudomonadati</taxon>
        <taxon>Bacteroidota</taxon>
        <taxon>Cytophagia</taxon>
        <taxon>Cytophagales</taxon>
        <taxon>Roseivirgaceae</taxon>
        <taxon>Roseivirga</taxon>
    </lineage>
</organism>
<feature type="transmembrane region" description="Helical" evidence="6">
    <location>
        <begin position="219"/>
        <end position="236"/>
    </location>
</feature>
<dbReference type="Gene3D" id="1.10.357.140">
    <property type="entry name" value="UbiA prenyltransferase"/>
    <property type="match status" value="1"/>
</dbReference>
<evidence type="ECO:0000313" key="8">
    <source>
        <dbReference type="Proteomes" id="UP000095552"/>
    </source>
</evidence>
<evidence type="ECO:0000256" key="6">
    <source>
        <dbReference type="SAM" id="Phobius"/>
    </source>
</evidence>
<accession>A0A1E5T5Z1</accession>
<feature type="transmembrane region" description="Helical" evidence="6">
    <location>
        <begin position="146"/>
        <end position="166"/>
    </location>
</feature>
<evidence type="ECO:0000313" key="7">
    <source>
        <dbReference type="EMBL" id="OEK06801.1"/>
    </source>
</evidence>
<name>A0A1E5T5Z1_9BACT</name>
<feature type="transmembrane region" description="Helical" evidence="6">
    <location>
        <begin position="54"/>
        <end position="73"/>
    </location>
</feature>
<keyword evidence="2" id="KW-1003">Cell membrane</keyword>
<dbReference type="PANTHER" id="PTHR42723:SF1">
    <property type="entry name" value="CHLOROPHYLL SYNTHASE, CHLOROPLASTIC"/>
    <property type="match status" value="1"/>
</dbReference>
<dbReference type="PANTHER" id="PTHR42723">
    <property type="entry name" value="CHLOROPHYLL SYNTHASE"/>
    <property type="match status" value="1"/>
</dbReference>
<comment type="subcellular location">
    <subcellularLocation>
        <location evidence="1">Membrane</location>
        <topology evidence="1">Multi-pass membrane protein</topology>
    </subcellularLocation>
</comment>
<comment type="caution">
    <text evidence="7">The sequence shown here is derived from an EMBL/GenBank/DDBJ whole genome shotgun (WGS) entry which is preliminary data.</text>
</comment>
<dbReference type="InterPro" id="IPR000537">
    <property type="entry name" value="UbiA_prenyltransferase"/>
</dbReference>
<protein>
    <recommendedName>
        <fullName evidence="9">Prenyltransferase</fullName>
    </recommendedName>
</protein>
<dbReference type="InterPro" id="IPR050475">
    <property type="entry name" value="Prenyltransferase_related"/>
</dbReference>